<dbReference type="AlphaFoldDB" id="A0A2J6S8Y3"/>
<evidence type="ECO:0000313" key="2">
    <source>
        <dbReference type="Proteomes" id="UP000235786"/>
    </source>
</evidence>
<evidence type="ECO:0000313" key="1">
    <source>
        <dbReference type="EMBL" id="PMD47231.1"/>
    </source>
</evidence>
<accession>A0A2J6S8Y3</accession>
<reference evidence="1 2" key="1">
    <citation type="submission" date="2016-04" db="EMBL/GenBank/DDBJ databases">
        <title>A degradative enzymes factory behind the ericoid mycorrhizal symbiosis.</title>
        <authorList>
            <consortium name="DOE Joint Genome Institute"/>
            <person name="Martino E."/>
            <person name="Morin E."/>
            <person name="Grelet G."/>
            <person name="Kuo A."/>
            <person name="Kohler A."/>
            <person name="Daghino S."/>
            <person name="Barry K."/>
            <person name="Choi C."/>
            <person name="Cichocki N."/>
            <person name="Clum A."/>
            <person name="Copeland A."/>
            <person name="Hainaut M."/>
            <person name="Haridas S."/>
            <person name="Labutti K."/>
            <person name="Lindquist E."/>
            <person name="Lipzen A."/>
            <person name="Khouja H.-R."/>
            <person name="Murat C."/>
            <person name="Ohm R."/>
            <person name="Olson A."/>
            <person name="Spatafora J."/>
            <person name="Veneault-Fourrey C."/>
            <person name="Henrissat B."/>
            <person name="Grigoriev I."/>
            <person name="Martin F."/>
            <person name="Perotto S."/>
        </authorList>
    </citation>
    <scope>NUCLEOTIDE SEQUENCE [LARGE SCALE GENOMIC DNA]</scope>
    <source>
        <strain evidence="1 2">F</strain>
    </source>
</reference>
<name>A0A2J6S8Y3_HYAVF</name>
<evidence type="ECO:0008006" key="3">
    <source>
        <dbReference type="Google" id="ProtNLM"/>
    </source>
</evidence>
<keyword evidence="2" id="KW-1185">Reference proteome</keyword>
<dbReference type="EMBL" id="KZ613938">
    <property type="protein sequence ID" value="PMD47231.1"/>
    <property type="molecule type" value="Genomic_DNA"/>
</dbReference>
<dbReference type="OrthoDB" id="3561364at2759"/>
<organism evidence="1 2">
    <name type="scientific">Hyaloscypha variabilis (strain UAMH 11265 / GT02V1 / F)</name>
    <name type="common">Meliniomyces variabilis</name>
    <dbReference type="NCBI Taxonomy" id="1149755"/>
    <lineage>
        <taxon>Eukaryota</taxon>
        <taxon>Fungi</taxon>
        <taxon>Dikarya</taxon>
        <taxon>Ascomycota</taxon>
        <taxon>Pezizomycotina</taxon>
        <taxon>Leotiomycetes</taxon>
        <taxon>Helotiales</taxon>
        <taxon>Hyaloscyphaceae</taxon>
        <taxon>Hyaloscypha</taxon>
        <taxon>Hyaloscypha variabilis</taxon>
    </lineage>
</organism>
<sequence>MLSLLVKANVFVSQREAEKQLFGGGAEFDSNAQPVSESHCPRAADGDRGTAVQWRVSFVSHNPLNSSQTFRSKSSNMSPTLLKLPLELRHHIFSTLIHTPHTINISLPTISDSQSPLTLLSRTCKQLHHEIGLWATPTTISSYLHTPPFGLITPHTTLTFHLTLRHCPILISKIPQTLPEAAIFHLWREIMVKLDTCETQIIDREIRDRFDMGDERVSMVVEEACEGVVDKRWAEDLRVYGGNRYLVVATSFWGRNRCLWENLGVERV</sequence>
<proteinExistence type="predicted"/>
<gene>
    <name evidence="1" type="ORF">L207DRAFT_627915</name>
</gene>
<protein>
    <recommendedName>
        <fullName evidence="3">F-box domain-containing protein</fullName>
    </recommendedName>
</protein>
<dbReference type="Proteomes" id="UP000235786">
    <property type="component" value="Unassembled WGS sequence"/>
</dbReference>